<dbReference type="EMBL" id="CP029480">
    <property type="protein sequence ID" value="AWV98850.1"/>
    <property type="molecule type" value="Genomic_DNA"/>
</dbReference>
<organism evidence="9 10">
    <name type="scientific">Arcticibacterium luteifluviistationis</name>
    <dbReference type="NCBI Taxonomy" id="1784714"/>
    <lineage>
        <taxon>Bacteria</taxon>
        <taxon>Pseudomonadati</taxon>
        <taxon>Bacteroidota</taxon>
        <taxon>Cytophagia</taxon>
        <taxon>Cytophagales</taxon>
        <taxon>Leadbetterellaceae</taxon>
        <taxon>Arcticibacterium</taxon>
    </lineage>
</organism>
<sequence>MKKRALFIFTFLCCSMLIYTSCDDSRIDLDPLSPTEASYFTEEGHYTKSVIGVYAKLTDLYWYNGGNSLHALWELPGDDITTTGTASFELFGTLQPADGKLNSFYQVTYQLINRANTTIQKLNEESGIITTAGYKDNMMGEALFLRGYGNFLLWNYFGTAPLIDERIQSSDKITPPSSSGTELLDQAIADFTAAANLLPSSWDSNNSGRVGKSAANGMLGKSLIFKGSATQSTESFAAALAALDKITDRELVADYADNFNAQTENNSESLFEFQASQPDNDNVWLPNDFQAGGVGSTSAYWGFYENHYSLFGTAPFIGTQKLMDAFEEGDPRIASTIDPSDLSFKKYWSTGDLKTNTGVGSANNPRILRYADILLLKAEAILESGGSASAAIDLINEVRTRARNMNPEGTVPANYSTAESDKAKVFDWVNKERLMELAGEEGTRWLDLRRWHMAGKINLGASYDFSSARDDVSFDVSKNLYFPIPLNEIDLNPNVQQNTGY</sequence>
<dbReference type="Pfam" id="PF07980">
    <property type="entry name" value="SusD_RagB"/>
    <property type="match status" value="1"/>
</dbReference>
<evidence type="ECO:0000256" key="4">
    <source>
        <dbReference type="ARBA" id="ARBA00023136"/>
    </source>
</evidence>
<feature type="domain" description="SusD-like N-terminal" evidence="8">
    <location>
        <begin position="96"/>
        <end position="220"/>
    </location>
</feature>
<evidence type="ECO:0000313" key="9">
    <source>
        <dbReference type="EMBL" id="AWV98850.1"/>
    </source>
</evidence>
<dbReference type="Gene3D" id="1.25.40.390">
    <property type="match status" value="1"/>
</dbReference>
<dbReference type="GO" id="GO:0009279">
    <property type="term" value="C:cell outer membrane"/>
    <property type="evidence" value="ECO:0007669"/>
    <property type="project" value="UniProtKB-SubCell"/>
</dbReference>
<accession>A0A2Z4GCM8</accession>
<evidence type="ECO:0000256" key="3">
    <source>
        <dbReference type="ARBA" id="ARBA00022729"/>
    </source>
</evidence>
<evidence type="ECO:0000256" key="1">
    <source>
        <dbReference type="ARBA" id="ARBA00004442"/>
    </source>
</evidence>
<keyword evidence="10" id="KW-1185">Reference proteome</keyword>
<dbReference type="InterPro" id="IPR033985">
    <property type="entry name" value="SusD-like_N"/>
</dbReference>
<dbReference type="KEGG" id="als:DJ013_11980"/>
<dbReference type="AlphaFoldDB" id="A0A2Z4GCM8"/>
<keyword evidence="3 6" id="KW-0732">Signal</keyword>
<proteinExistence type="inferred from homology"/>
<feature type="domain" description="RagB/SusD" evidence="7">
    <location>
        <begin position="345"/>
        <end position="501"/>
    </location>
</feature>
<gene>
    <name evidence="9" type="ORF">DJ013_11980</name>
</gene>
<evidence type="ECO:0000259" key="8">
    <source>
        <dbReference type="Pfam" id="PF14322"/>
    </source>
</evidence>
<name>A0A2Z4GCM8_9BACT</name>
<evidence type="ECO:0000256" key="2">
    <source>
        <dbReference type="ARBA" id="ARBA00006275"/>
    </source>
</evidence>
<dbReference type="RefSeq" id="WP_111372043.1">
    <property type="nucleotide sequence ID" value="NZ_CP029480.1"/>
</dbReference>
<evidence type="ECO:0008006" key="11">
    <source>
        <dbReference type="Google" id="ProtNLM"/>
    </source>
</evidence>
<protein>
    <recommendedName>
        <fullName evidence="11">RagB/SusD family nutrient uptake outer membrane protein</fullName>
    </recommendedName>
</protein>
<evidence type="ECO:0000313" key="10">
    <source>
        <dbReference type="Proteomes" id="UP000249873"/>
    </source>
</evidence>
<dbReference type="SUPFAM" id="SSF48452">
    <property type="entry name" value="TPR-like"/>
    <property type="match status" value="1"/>
</dbReference>
<evidence type="ECO:0000259" key="7">
    <source>
        <dbReference type="Pfam" id="PF07980"/>
    </source>
</evidence>
<evidence type="ECO:0000256" key="6">
    <source>
        <dbReference type="SAM" id="SignalP"/>
    </source>
</evidence>
<reference evidence="9 10" key="1">
    <citation type="submission" date="2018-05" db="EMBL/GenBank/DDBJ databases">
        <title>Complete genome sequence of Arcticibacterium luteifluviistationis SM1504T, a cytophagaceae bacterium isolated from Arctic surface seawater.</title>
        <authorList>
            <person name="Li Y."/>
            <person name="Qin Q.-L."/>
        </authorList>
    </citation>
    <scope>NUCLEOTIDE SEQUENCE [LARGE SCALE GENOMIC DNA]</scope>
    <source>
        <strain evidence="9 10">SM1504</strain>
    </source>
</reference>
<dbReference type="InterPro" id="IPR011990">
    <property type="entry name" value="TPR-like_helical_dom_sf"/>
</dbReference>
<evidence type="ECO:0000256" key="5">
    <source>
        <dbReference type="ARBA" id="ARBA00023237"/>
    </source>
</evidence>
<comment type="similarity">
    <text evidence="2">Belongs to the SusD family.</text>
</comment>
<dbReference type="Pfam" id="PF14322">
    <property type="entry name" value="SusD-like_3"/>
    <property type="match status" value="1"/>
</dbReference>
<keyword evidence="4" id="KW-0472">Membrane</keyword>
<keyword evidence="5" id="KW-0998">Cell outer membrane</keyword>
<feature type="signal peptide" evidence="6">
    <location>
        <begin position="1"/>
        <end position="20"/>
    </location>
</feature>
<dbReference type="InterPro" id="IPR012944">
    <property type="entry name" value="SusD_RagB_dom"/>
</dbReference>
<dbReference type="CDD" id="cd08977">
    <property type="entry name" value="SusD"/>
    <property type="match status" value="1"/>
</dbReference>
<feature type="chain" id="PRO_5016240644" description="RagB/SusD family nutrient uptake outer membrane protein" evidence="6">
    <location>
        <begin position="21"/>
        <end position="501"/>
    </location>
</feature>
<dbReference type="OrthoDB" id="9792139at2"/>
<comment type="subcellular location">
    <subcellularLocation>
        <location evidence="1">Cell outer membrane</location>
    </subcellularLocation>
</comment>
<dbReference type="Proteomes" id="UP000249873">
    <property type="component" value="Chromosome"/>
</dbReference>